<keyword evidence="3" id="KW-1185">Reference proteome</keyword>
<organism evidence="2 3">
    <name type="scientific">Naganishia liquefaciens</name>
    <dbReference type="NCBI Taxonomy" id="104408"/>
    <lineage>
        <taxon>Eukaryota</taxon>
        <taxon>Fungi</taxon>
        <taxon>Dikarya</taxon>
        <taxon>Basidiomycota</taxon>
        <taxon>Agaricomycotina</taxon>
        <taxon>Tremellomycetes</taxon>
        <taxon>Filobasidiales</taxon>
        <taxon>Filobasidiaceae</taxon>
        <taxon>Naganishia</taxon>
    </lineage>
</organism>
<proteinExistence type="predicted"/>
<dbReference type="EMBL" id="BLZA01000049">
    <property type="protein sequence ID" value="GHJ89743.1"/>
    <property type="molecule type" value="Genomic_DNA"/>
</dbReference>
<gene>
    <name evidence="2" type="ORF">NliqN6_6145</name>
</gene>
<dbReference type="Proteomes" id="UP000620104">
    <property type="component" value="Unassembled WGS sequence"/>
</dbReference>
<evidence type="ECO:0000313" key="2">
    <source>
        <dbReference type="EMBL" id="GHJ89743.1"/>
    </source>
</evidence>
<evidence type="ECO:0000313" key="3">
    <source>
        <dbReference type="Proteomes" id="UP000620104"/>
    </source>
</evidence>
<name>A0A8H3TZ60_9TREE</name>
<feature type="compositionally biased region" description="Basic and acidic residues" evidence="1">
    <location>
        <begin position="94"/>
        <end position="134"/>
    </location>
</feature>
<evidence type="ECO:0000256" key="1">
    <source>
        <dbReference type="SAM" id="MobiDB-lite"/>
    </source>
</evidence>
<accession>A0A8H3TZ60</accession>
<feature type="compositionally biased region" description="Basic and acidic residues" evidence="1">
    <location>
        <begin position="8"/>
        <end position="80"/>
    </location>
</feature>
<feature type="region of interest" description="Disordered" evidence="1">
    <location>
        <begin position="1"/>
        <end position="170"/>
    </location>
</feature>
<comment type="caution">
    <text evidence="2">The sequence shown here is derived from an EMBL/GenBank/DDBJ whole genome shotgun (WGS) entry which is preliminary data.</text>
</comment>
<reference evidence="2" key="1">
    <citation type="submission" date="2020-07" db="EMBL/GenBank/DDBJ databases">
        <title>Draft Genome Sequence of a Deep-Sea Yeast, Naganishia (Cryptococcus) liquefaciens strain N6.</title>
        <authorList>
            <person name="Han Y.W."/>
            <person name="Kajitani R."/>
            <person name="Morimoto H."/>
            <person name="Parhat M."/>
            <person name="Tsubouchi H."/>
            <person name="Bakenova O."/>
            <person name="Ogata M."/>
            <person name="Argunhan B."/>
            <person name="Aoki R."/>
            <person name="Kajiwara S."/>
            <person name="Itoh T."/>
            <person name="Iwasaki H."/>
        </authorList>
    </citation>
    <scope>NUCLEOTIDE SEQUENCE</scope>
    <source>
        <strain evidence="2">N6</strain>
    </source>
</reference>
<protein>
    <submittedName>
        <fullName evidence="2">Uncharacterized protein</fullName>
    </submittedName>
</protein>
<sequence>MGLLGSHDPVKAEEKHAKKEEKYEEKQLKQAEKELKKLEKEESKAEKDHQKALKDEKKAEKKHEKVEHKLEKAVDKHDNVAAHNNKASAVAGGREQRHAELENEITQKKIALEQAKQGHRENSREREERIHVLEHTNAAPGATTTHTIHPNGANGAPQTTSATVVPGERV</sequence>
<dbReference type="AlphaFoldDB" id="A0A8H3TZ60"/>